<name>A0A126T900_9GAMM</name>
<comment type="cofactor">
    <cofactor evidence="11">
        <name>FAD</name>
        <dbReference type="ChEBI" id="CHEBI:57692"/>
    </cofactor>
    <text evidence="11">Binds 1 FAD per subunit.</text>
</comment>
<keyword evidence="7" id="KW-1015">Disulfide bond</keyword>
<evidence type="ECO:0000259" key="16">
    <source>
        <dbReference type="Pfam" id="PF07992"/>
    </source>
</evidence>
<evidence type="ECO:0000256" key="9">
    <source>
        <dbReference type="ARBA" id="ARBA00049142"/>
    </source>
</evidence>
<evidence type="ECO:0000256" key="6">
    <source>
        <dbReference type="ARBA" id="ARBA00023002"/>
    </source>
</evidence>
<reference evidence="17 18" key="1">
    <citation type="journal article" date="2015" name="Environ. Microbiol.">
        <title>Methane oxidation coupled to nitrate reduction under hypoxia by the Gammaproteobacterium Methylomonas denitrificans, sp. nov. type strain FJG1.</title>
        <authorList>
            <person name="Kits K.D."/>
            <person name="Klotz M.G."/>
            <person name="Stein L.Y."/>
        </authorList>
    </citation>
    <scope>NUCLEOTIDE SEQUENCE [LARGE SCALE GENOMIC DNA]</scope>
    <source>
        <strain evidence="17 18">FJG1</strain>
    </source>
</reference>
<dbReference type="Pfam" id="PF02852">
    <property type="entry name" value="Pyr_redox_dim"/>
    <property type="match status" value="1"/>
</dbReference>
<evidence type="ECO:0000256" key="2">
    <source>
        <dbReference type="ARBA" id="ARBA00011738"/>
    </source>
</evidence>
<feature type="domain" description="Pyridine nucleotide-disulphide oxidoreductase dimerisation" evidence="15">
    <location>
        <begin position="337"/>
        <end position="444"/>
    </location>
</feature>
<keyword evidence="4 11" id="KW-0274">FAD</keyword>
<dbReference type="GO" id="GO:0050660">
    <property type="term" value="F:flavin adenine dinucleotide binding"/>
    <property type="evidence" value="ECO:0007669"/>
    <property type="project" value="InterPro"/>
</dbReference>
<dbReference type="PANTHER" id="PTHR42737">
    <property type="entry name" value="GLUTATHIONE REDUCTASE"/>
    <property type="match status" value="1"/>
</dbReference>
<dbReference type="Gene3D" id="3.50.50.60">
    <property type="entry name" value="FAD/NAD(P)-binding domain"/>
    <property type="match status" value="2"/>
</dbReference>
<dbReference type="InterPro" id="IPR023753">
    <property type="entry name" value="FAD/NAD-binding_dom"/>
</dbReference>
<evidence type="ECO:0000256" key="14">
    <source>
        <dbReference type="RuleBase" id="RU365040"/>
    </source>
</evidence>
<keyword evidence="3 13" id="KW-0285">Flavoprotein</keyword>
<evidence type="ECO:0000313" key="17">
    <source>
        <dbReference type="EMBL" id="AMK78557.1"/>
    </source>
</evidence>
<feature type="disulfide bond" description="Redox-active" evidence="12">
    <location>
        <begin position="43"/>
        <end position="48"/>
    </location>
</feature>
<dbReference type="Gene3D" id="3.30.390.30">
    <property type="match status" value="1"/>
</dbReference>
<dbReference type="OrthoDB" id="9800167at2"/>
<evidence type="ECO:0000256" key="4">
    <source>
        <dbReference type="ARBA" id="ARBA00022827"/>
    </source>
</evidence>
<dbReference type="InterPro" id="IPR001100">
    <property type="entry name" value="Pyr_nuc-diS_OxRdtase"/>
</dbReference>
<dbReference type="EMBL" id="CP014476">
    <property type="protein sequence ID" value="AMK78557.1"/>
    <property type="molecule type" value="Genomic_DNA"/>
</dbReference>
<dbReference type="KEGG" id="mdn:JT25_019020"/>
<sequence>MTDYDYDLFVVGAGSGGVRAANAAANQGARVAIAEVRHFGGTCVNLGCVPKKLLVYASQFKDDFAAAAGFGWTLDNASFDWPSLIANKNREIERLQAVYQHHLQQSRVTIFNGKAQLLDAHTVAVAGNQCTAKRILLATGGWPFVPDIAGKQYIVTSNDMFSLDKLPERIVIIGGGYIAVEFASILSGLGVDTTVCHRGEKLLEGFDEDIRDFLAAAMRKQGIKILFNCDIQAIAADGNAFSVSLLDGKTMTTDLVMYATGRTPNSQGFGLEQLGVALDDKGAIIVDSHYQTNLPSIYALGDVTDRVNLTPVAIAEGEALVNSLFAKQARPVDYSNIPTAVFCQPNIASVGLTETEARQKFPSIDIYKTEFKPIKNTLSGKDENTMMKMIVERETDKVIGLHMIGADAPEIIQGMAVAMRAGATKALFDSTIGIHPTAAEEFVSLHNALT</sequence>
<dbReference type="InterPro" id="IPR004099">
    <property type="entry name" value="Pyr_nucl-diS_OxRdtase_dimer"/>
</dbReference>
<dbReference type="GO" id="GO:0004362">
    <property type="term" value="F:glutathione-disulfide reductase (NADPH) activity"/>
    <property type="evidence" value="ECO:0007669"/>
    <property type="project" value="UniProtKB-EC"/>
</dbReference>
<dbReference type="STRING" id="1538553.JT25_019020"/>
<keyword evidence="11" id="KW-0520">NAD</keyword>
<dbReference type="InterPro" id="IPR036188">
    <property type="entry name" value="FAD/NAD-bd_sf"/>
</dbReference>
<evidence type="ECO:0000256" key="5">
    <source>
        <dbReference type="ARBA" id="ARBA00022857"/>
    </source>
</evidence>
<dbReference type="InterPro" id="IPR012999">
    <property type="entry name" value="Pyr_OxRdtase_I_AS"/>
</dbReference>
<dbReference type="PRINTS" id="PR00411">
    <property type="entry name" value="PNDRDTASEI"/>
</dbReference>
<comment type="subunit">
    <text evidence="2">Homodimer.</text>
</comment>
<organism evidence="17 18">
    <name type="scientific">Methylomonas denitrificans</name>
    <dbReference type="NCBI Taxonomy" id="1538553"/>
    <lineage>
        <taxon>Bacteria</taxon>
        <taxon>Pseudomonadati</taxon>
        <taxon>Pseudomonadota</taxon>
        <taxon>Gammaproteobacteria</taxon>
        <taxon>Methylococcales</taxon>
        <taxon>Methylococcaceae</taxon>
        <taxon>Methylomonas</taxon>
    </lineage>
</organism>
<keyword evidence="5 14" id="KW-0521">NADP</keyword>
<comment type="function">
    <text evidence="14">Catalyzes the reduction of glutathione disulfide (GSSG) to reduced glutathione (GSH).</text>
</comment>
<keyword evidence="6 13" id="KW-0560">Oxidoreductase</keyword>
<dbReference type="InterPro" id="IPR006324">
    <property type="entry name" value="GSHR"/>
</dbReference>
<dbReference type="NCBIfam" id="TIGR01424">
    <property type="entry name" value="gluta_reduc_2"/>
    <property type="match status" value="1"/>
</dbReference>
<evidence type="ECO:0000256" key="1">
    <source>
        <dbReference type="ARBA" id="ARBA00007532"/>
    </source>
</evidence>
<feature type="binding site" evidence="11">
    <location>
        <position position="52"/>
    </location>
    <ligand>
        <name>FAD</name>
        <dbReference type="ChEBI" id="CHEBI:57692"/>
    </ligand>
</feature>
<dbReference type="PANTHER" id="PTHR42737:SF2">
    <property type="entry name" value="GLUTATHIONE REDUCTASE"/>
    <property type="match status" value="1"/>
</dbReference>
<keyword evidence="8 13" id="KW-0676">Redox-active center</keyword>
<feature type="active site" description="Proton acceptor" evidence="10">
    <location>
        <position position="435"/>
    </location>
</feature>
<dbReference type="SUPFAM" id="SSF55424">
    <property type="entry name" value="FAD/NAD-linked reductases, dimerisation (C-terminal) domain"/>
    <property type="match status" value="1"/>
</dbReference>
<dbReference type="PRINTS" id="PR00368">
    <property type="entry name" value="FADPNR"/>
</dbReference>
<dbReference type="InterPro" id="IPR046952">
    <property type="entry name" value="GSHR/TRXR-like"/>
</dbReference>
<protein>
    <recommendedName>
        <fullName evidence="14">Glutathione reductase</fullName>
        <shortName evidence="14">GRase</shortName>
        <ecNumber evidence="14">1.8.1.7</ecNumber>
    </recommendedName>
</protein>
<dbReference type="AlphaFoldDB" id="A0A126T900"/>
<feature type="binding site" evidence="11">
    <location>
        <position position="302"/>
    </location>
    <ligand>
        <name>FAD</name>
        <dbReference type="ChEBI" id="CHEBI:57692"/>
    </ligand>
</feature>
<dbReference type="InterPro" id="IPR016156">
    <property type="entry name" value="FAD/NAD-linked_Rdtase_dimer_sf"/>
</dbReference>
<gene>
    <name evidence="17" type="ORF">JT25_019020</name>
</gene>
<evidence type="ECO:0000256" key="13">
    <source>
        <dbReference type="RuleBase" id="RU003691"/>
    </source>
</evidence>
<dbReference type="GO" id="GO:0050661">
    <property type="term" value="F:NADP binding"/>
    <property type="evidence" value="ECO:0007669"/>
    <property type="project" value="InterPro"/>
</dbReference>
<dbReference type="PROSITE" id="PS00076">
    <property type="entry name" value="PYRIDINE_REDOX_1"/>
    <property type="match status" value="1"/>
</dbReference>
<evidence type="ECO:0000256" key="12">
    <source>
        <dbReference type="PIRSR" id="PIRSR000350-4"/>
    </source>
</evidence>
<evidence type="ECO:0000313" key="18">
    <source>
        <dbReference type="Proteomes" id="UP000030512"/>
    </source>
</evidence>
<dbReference type="SUPFAM" id="SSF51905">
    <property type="entry name" value="FAD/NAD(P)-binding domain"/>
    <property type="match status" value="1"/>
</dbReference>
<dbReference type="RefSeq" id="WP_062329419.1">
    <property type="nucleotide sequence ID" value="NZ_CP014476.1"/>
</dbReference>
<dbReference type="Pfam" id="PF07992">
    <property type="entry name" value="Pyr_redox_2"/>
    <property type="match status" value="1"/>
</dbReference>
<comment type="catalytic activity">
    <reaction evidence="9 14">
        <text>2 glutathione + NADP(+) = glutathione disulfide + NADPH + H(+)</text>
        <dbReference type="Rhea" id="RHEA:11740"/>
        <dbReference type="ChEBI" id="CHEBI:15378"/>
        <dbReference type="ChEBI" id="CHEBI:57783"/>
        <dbReference type="ChEBI" id="CHEBI:57925"/>
        <dbReference type="ChEBI" id="CHEBI:58297"/>
        <dbReference type="ChEBI" id="CHEBI:58349"/>
        <dbReference type="EC" id="1.8.1.7"/>
    </reaction>
</comment>
<evidence type="ECO:0000256" key="10">
    <source>
        <dbReference type="PIRSR" id="PIRSR000350-2"/>
    </source>
</evidence>
<evidence type="ECO:0000259" key="15">
    <source>
        <dbReference type="Pfam" id="PF02852"/>
    </source>
</evidence>
<keyword evidence="18" id="KW-1185">Reference proteome</keyword>
<dbReference type="GO" id="GO:0006749">
    <property type="term" value="P:glutathione metabolic process"/>
    <property type="evidence" value="ECO:0007669"/>
    <property type="project" value="InterPro"/>
</dbReference>
<evidence type="ECO:0000256" key="7">
    <source>
        <dbReference type="ARBA" id="ARBA00023157"/>
    </source>
</evidence>
<proteinExistence type="inferred from homology"/>
<dbReference type="GO" id="GO:0045454">
    <property type="term" value="P:cell redox homeostasis"/>
    <property type="evidence" value="ECO:0007669"/>
    <property type="project" value="InterPro"/>
</dbReference>
<dbReference type="PIRSF" id="PIRSF000350">
    <property type="entry name" value="Mercury_reductase_MerA"/>
    <property type="match status" value="1"/>
</dbReference>
<evidence type="ECO:0000256" key="3">
    <source>
        <dbReference type="ARBA" id="ARBA00022630"/>
    </source>
</evidence>
<evidence type="ECO:0000256" key="11">
    <source>
        <dbReference type="PIRSR" id="PIRSR000350-3"/>
    </source>
</evidence>
<dbReference type="NCBIfam" id="NF004776">
    <property type="entry name" value="PRK06116.1"/>
    <property type="match status" value="1"/>
</dbReference>
<evidence type="ECO:0000256" key="8">
    <source>
        <dbReference type="ARBA" id="ARBA00023284"/>
    </source>
</evidence>
<comment type="similarity">
    <text evidence="1 13">Belongs to the class-I pyridine nucleotide-disulfide oxidoreductase family.</text>
</comment>
<feature type="domain" description="FAD/NAD(P)-binding" evidence="16">
    <location>
        <begin position="6"/>
        <end position="317"/>
    </location>
</feature>
<feature type="binding site" evidence="11">
    <location>
        <position position="261"/>
    </location>
    <ligand>
        <name>NAD(+)</name>
        <dbReference type="ChEBI" id="CHEBI:57540"/>
    </ligand>
</feature>
<accession>A0A126T900</accession>
<keyword evidence="11" id="KW-0547">Nucleotide-binding</keyword>
<dbReference type="EC" id="1.8.1.7" evidence="14"/>
<feature type="binding site" evidence="11">
    <location>
        <begin position="174"/>
        <end position="181"/>
    </location>
    <ligand>
        <name>NAD(+)</name>
        <dbReference type="ChEBI" id="CHEBI:57540"/>
    </ligand>
</feature>
<dbReference type="GO" id="GO:0005829">
    <property type="term" value="C:cytosol"/>
    <property type="evidence" value="ECO:0007669"/>
    <property type="project" value="TreeGrafter"/>
</dbReference>
<dbReference type="Proteomes" id="UP000030512">
    <property type="component" value="Chromosome"/>
</dbReference>
<dbReference type="GO" id="GO:0034599">
    <property type="term" value="P:cellular response to oxidative stress"/>
    <property type="evidence" value="ECO:0007669"/>
    <property type="project" value="TreeGrafter"/>
</dbReference>